<protein>
    <recommendedName>
        <fullName evidence="1">ADP-ribosyl cyclase/cyclic ADP-ribose hydrolase</fullName>
        <ecNumber evidence="1">3.2.2.6</ecNumber>
    </recommendedName>
</protein>
<dbReference type="PANTHER" id="PTHR11017">
    <property type="entry name" value="LEUCINE-RICH REPEAT-CONTAINING PROTEIN"/>
    <property type="match status" value="1"/>
</dbReference>
<evidence type="ECO:0000256" key="5">
    <source>
        <dbReference type="ARBA" id="ARBA00023027"/>
    </source>
</evidence>
<evidence type="ECO:0000256" key="1">
    <source>
        <dbReference type="ARBA" id="ARBA00011982"/>
    </source>
</evidence>
<dbReference type="PANTHER" id="PTHR11017:SF479">
    <property type="entry name" value="DISEASE RESISTANCE PROTEIN (TIR-NBS-LRR CLASS) FAMILY"/>
    <property type="match status" value="1"/>
</dbReference>
<keyword evidence="2" id="KW-0433">Leucine-rich repeat</keyword>
<dbReference type="SUPFAM" id="SSF52058">
    <property type="entry name" value="L domain-like"/>
    <property type="match status" value="1"/>
</dbReference>
<dbReference type="FunFam" id="3.40.50.10140:FF:000007">
    <property type="entry name" value="Disease resistance protein (TIR-NBS-LRR class)"/>
    <property type="match status" value="1"/>
</dbReference>
<gene>
    <name evidence="8" type="ORF">RCOM_0812230</name>
</gene>
<dbReference type="GO" id="GO:0061809">
    <property type="term" value="F:NAD+ nucleosidase activity, cyclic ADP-ribose generating"/>
    <property type="evidence" value="ECO:0007669"/>
    <property type="project" value="UniProtKB-EC"/>
</dbReference>
<evidence type="ECO:0000256" key="4">
    <source>
        <dbReference type="ARBA" id="ARBA00022801"/>
    </source>
</evidence>
<keyword evidence="9" id="KW-1185">Reference proteome</keyword>
<dbReference type="EMBL" id="EQ973830">
    <property type="protein sequence ID" value="EEF43638.1"/>
    <property type="molecule type" value="Genomic_DNA"/>
</dbReference>
<evidence type="ECO:0000259" key="7">
    <source>
        <dbReference type="PROSITE" id="PS50104"/>
    </source>
</evidence>
<dbReference type="InParanoid" id="B9RYC9"/>
<evidence type="ECO:0000256" key="3">
    <source>
        <dbReference type="ARBA" id="ARBA00022737"/>
    </source>
</evidence>
<dbReference type="Pfam" id="PF20160">
    <property type="entry name" value="C-JID"/>
    <property type="match status" value="1"/>
</dbReference>
<dbReference type="InterPro" id="IPR044974">
    <property type="entry name" value="Disease_R_plants"/>
</dbReference>
<dbReference type="InterPro" id="IPR002182">
    <property type="entry name" value="NB-ARC"/>
</dbReference>
<keyword evidence="4" id="KW-0378">Hydrolase</keyword>
<evidence type="ECO:0000313" key="8">
    <source>
        <dbReference type="EMBL" id="EEF43638.1"/>
    </source>
</evidence>
<dbReference type="InterPro" id="IPR045344">
    <property type="entry name" value="C-JID"/>
</dbReference>
<organism evidence="8 9">
    <name type="scientific">Ricinus communis</name>
    <name type="common">Castor bean</name>
    <dbReference type="NCBI Taxonomy" id="3988"/>
    <lineage>
        <taxon>Eukaryota</taxon>
        <taxon>Viridiplantae</taxon>
        <taxon>Streptophyta</taxon>
        <taxon>Embryophyta</taxon>
        <taxon>Tracheophyta</taxon>
        <taxon>Spermatophyta</taxon>
        <taxon>Magnoliopsida</taxon>
        <taxon>eudicotyledons</taxon>
        <taxon>Gunneridae</taxon>
        <taxon>Pentapetalae</taxon>
        <taxon>rosids</taxon>
        <taxon>fabids</taxon>
        <taxon>Malpighiales</taxon>
        <taxon>Euphorbiaceae</taxon>
        <taxon>Acalyphoideae</taxon>
        <taxon>Acalypheae</taxon>
        <taxon>Ricinus</taxon>
    </lineage>
</organism>
<dbReference type="Pfam" id="PF01582">
    <property type="entry name" value="TIR"/>
    <property type="match status" value="1"/>
</dbReference>
<dbReference type="InterPro" id="IPR027417">
    <property type="entry name" value="P-loop_NTPase"/>
</dbReference>
<dbReference type="Pfam" id="PF07725">
    <property type="entry name" value="LRR_3"/>
    <property type="match status" value="1"/>
</dbReference>
<reference evidence="9" key="1">
    <citation type="journal article" date="2010" name="Nat. Biotechnol.">
        <title>Draft genome sequence of the oilseed species Ricinus communis.</title>
        <authorList>
            <person name="Chan A.P."/>
            <person name="Crabtree J."/>
            <person name="Zhao Q."/>
            <person name="Lorenzi H."/>
            <person name="Orvis J."/>
            <person name="Puiu D."/>
            <person name="Melake-Berhan A."/>
            <person name="Jones K.M."/>
            <person name="Redman J."/>
            <person name="Chen G."/>
            <person name="Cahoon E.B."/>
            <person name="Gedil M."/>
            <person name="Stanke M."/>
            <person name="Haas B.J."/>
            <person name="Wortman J.R."/>
            <person name="Fraser-Liggett C.M."/>
            <person name="Ravel J."/>
            <person name="Rabinowicz P.D."/>
        </authorList>
    </citation>
    <scope>NUCLEOTIDE SEQUENCE [LARGE SCALE GENOMIC DNA]</scope>
    <source>
        <strain evidence="9">cv. Hale</strain>
    </source>
</reference>
<dbReference type="SUPFAM" id="SSF52200">
    <property type="entry name" value="Toll/Interleukin receptor TIR domain"/>
    <property type="match status" value="1"/>
</dbReference>
<name>B9RYC9_RICCO</name>
<dbReference type="Pfam" id="PF23282">
    <property type="entry name" value="WHD_ROQ1"/>
    <property type="match status" value="1"/>
</dbReference>
<accession>B9RYC9</accession>
<dbReference type="InterPro" id="IPR032675">
    <property type="entry name" value="LRR_dom_sf"/>
</dbReference>
<dbReference type="Gene3D" id="3.40.50.300">
    <property type="entry name" value="P-loop containing nucleotide triphosphate hydrolases"/>
    <property type="match status" value="1"/>
</dbReference>
<dbReference type="PRINTS" id="PR00364">
    <property type="entry name" value="DISEASERSIST"/>
</dbReference>
<dbReference type="GO" id="GO:0007165">
    <property type="term" value="P:signal transduction"/>
    <property type="evidence" value="ECO:0007669"/>
    <property type="project" value="InterPro"/>
</dbReference>
<evidence type="ECO:0000313" key="9">
    <source>
        <dbReference type="Proteomes" id="UP000008311"/>
    </source>
</evidence>
<dbReference type="Gene3D" id="3.40.50.10140">
    <property type="entry name" value="Toll/interleukin-1 receptor homology (TIR) domain"/>
    <property type="match status" value="1"/>
</dbReference>
<dbReference type="InterPro" id="IPR000157">
    <property type="entry name" value="TIR_dom"/>
</dbReference>
<dbReference type="AlphaFoldDB" id="B9RYC9"/>
<dbReference type="Gene3D" id="3.80.10.10">
    <property type="entry name" value="Ribonuclease Inhibitor"/>
    <property type="match status" value="2"/>
</dbReference>
<comment type="catalytic activity">
    <reaction evidence="6">
        <text>NAD(+) + H2O = ADP-D-ribose + nicotinamide + H(+)</text>
        <dbReference type="Rhea" id="RHEA:16301"/>
        <dbReference type="ChEBI" id="CHEBI:15377"/>
        <dbReference type="ChEBI" id="CHEBI:15378"/>
        <dbReference type="ChEBI" id="CHEBI:17154"/>
        <dbReference type="ChEBI" id="CHEBI:57540"/>
        <dbReference type="ChEBI" id="CHEBI:57967"/>
        <dbReference type="EC" id="3.2.2.6"/>
    </reaction>
    <physiologicalReaction direction="left-to-right" evidence="6">
        <dbReference type="Rhea" id="RHEA:16302"/>
    </physiologicalReaction>
</comment>
<dbReference type="Gene3D" id="1.10.8.430">
    <property type="entry name" value="Helical domain of apoptotic protease-activating factors"/>
    <property type="match status" value="1"/>
</dbReference>
<dbReference type="Proteomes" id="UP000008311">
    <property type="component" value="Unassembled WGS sequence"/>
</dbReference>
<dbReference type="SMART" id="SM00255">
    <property type="entry name" value="TIR"/>
    <property type="match status" value="1"/>
</dbReference>
<dbReference type="eggNOG" id="ENOG502SI7S">
    <property type="taxonomic scope" value="Eukaryota"/>
</dbReference>
<dbReference type="PROSITE" id="PS50104">
    <property type="entry name" value="TIR"/>
    <property type="match status" value="1"/>
</dbReference>
<feature type="domain" description="TIR" evidence="7">
    <location>
        <begin position="1"/>
        <end position="158"/>
    </location>
</feature>
<evidence type="ECO:0000256" key="6">
    <source>
        <dbReference type="ARBA" id="ARBA00047304"/>
    </source>
</evidence>
<dbReference type="Pfam" id="PF00931">
    <property type="entry name" value="NB-ARC"/>
    <property type="match status" value="1"/>
</dbReference>
<evidence type="ECO:0000256" key="2">
    <source>
        <dbReference type="ARBA" id="ARBA00022614"/>
    </source>
</evidence>
<sequence length="1010" mass="115507">MDGTHFRGEDTRYNFTSHLHAALNGKRIPTFIDDDLERGKEISPSLLKAIEESKISVVIISQDYPSSKWCLEELVKILECMKNRGQMVIPVFYRVDPSHVRNQTGSFEDVFAQHKESLLVSKEKVQSWRAALKEVANLSGWHSTSTSHQGKSKKLNQLSSNYYSRGLVGIESRIQEIEFLFRKISLSVRKVGIWGMGGLDKTTLARAIYDRIAPQFESCCFLSNTREQLQRCTLAQLQNQLFSTLLEEQSTLNLRPSFIKDRLCCKKVLIIIDDADNTTQLQELLLDTEPDYFGSGSRIIITSRDKQVLKSTCVDEIYEMEELNEHEALQLFNFKAFKQDNPTGHHRRLQAERVVKYAKGNPLALTVLGSTLFGKSKKDWESALERLKRIPHKDIDEVLRTSYDGLDSEQRSIFLDIACFFRGQNQNFITKILDGYYVSAHIVISTLIDRSLIMLSSDGSKLELHDLLQEMGRKIVFEESKNPGNRSRLWIPEDVCYVLNENKGTEAIEGISLDKSKATSKIRLRPDTFSRMYHLRFLKFYTEKVKISLDGLQSFPNELRHLDWNDFPMKSLPPNFSPQNLVVLNLRDSKVKKLWTGTQNLVKLKEIDLSHSKYLIGIPDLSKAINIEKIYLTGCSSLEEVHSSLQYLNKLEFLDLGDCNKLRSLPRRIDSNVLKVLKLGSPRVKRCREFKGNQLETLNLYCPAIKNVASIISSILNSSRLVHLSVYNCRKLSILPSSFYKMKSLRSLDLAYCAIKQIPSSIEHLSQLIALNLTDCKYLESLPSSIGGLPRLATMYLNSCESLRSLPELPLSLRMLFANNCKSLESESITSNRHLLVTFANCLRLRFDQTALQMTDFLVPTNVPGRFYWLYPGSEVPGWFSNQSMGSSVTMQSPLNMYMLNAIAFCIVFEFKKPSYCCFKVECAEDHAKATFGSGQIFSPSILAKTDHVLIWFNCTRELYKSTRIASSFYFYHSKDADKEESLKHCKVKRCGFLVLPWTFGYFGDCYLGF</sequence>
<dbReference type="InterPro" id="IPR035897">
    <property type="entry name" value="Toll_tir_struct_dom_sf"/>
</dbReference>
<dbReference type="SUPFAM" id="SSF52540">
    <property type="entry name" value="P-loop containing nucleoside triphosphate hydrolases"/>
    <property type="match status" value="1"/>
</dbReference>
<keyword evidence="3" id="KW-0677">Repeat</keyword>
<dbReference type="GO" id="GO:0006952">
    <property type="term" value="P:defense response"/>
    <property type="evidence" value="ECO:0007669"/>
    <property type="project" value="InterPro"/>
</dbReference>
<dbReference type="InterPro" id="IPR011713">
    <property type="entry name" value="Leu-rich_rpt_3"/>
</dbReference>
<dbReference type="InterPro" id="IPR042197">
    <property type="entry name" value="Apaf_helical"/>
</dbReference>
<keyword evidence="5" id="KW-0520">NAD</keyword>
<dbReference type="InterPro" id="IPR058192">
    <property type="entry name" value="WHD_ROQ1-like"/>
</dbReference>
<dbReference type="GO" id="GO:0043531">
    <property type="term" value="F:ADP binding"/>
    <property type="evidence" value="ECO:0007669"/>
    <property type="project" value="InterPro"/>
</dbReference>
<dbReference type="EC" id="3.2.2.6" evidence="1"/>
<proteinExistence type="predicted"/>